<dbReference type="GO" id="GO:0005737">
    <property type="term" value="C:cytoplasm"/>
    <property type="evidence" value="ECO:0007669"/>
    <property type="project" value="TreeGrafter"/>
</dbReference>
<evidence type="ECO:0000256" key="2">
    <source>
        <dbReference type="ARBA" id="ARBA00022553"/>
    </source>
</evidence>
<protein>
    <recommendedName>
        <fullName evidence="4">Carrier domain-containing protein</fullName>
    </recommendedName>
</protein>
<keyword evidence="2" id="KW-0597">Phosphoprotein</keyword>
<keyword evidence="3" id="KW-0436">Ligase</keyword>
<reference evidence="5" key="1">
    <citation type="submission" date="2015-06" db="EMBL/GenBank/DDBJ databases">
        <authorList>
            <person name="Nguyen H."/>
        </authorList>
    </citation>
    <scope>NUCLEOTIDE SEQUENCE</scope>
    <source>
        <strain evidence="5">DAOM 180753</strain>
    </source>
</reference>
<dbReference type="FunFam" id="3.30.559.30:FF:000002">
    <property type="entry name" value="Nonribosomal peptide synthase Pes1"/>
    <property type="match status" value="1"/>
</dbReference>
<dbReference type="GO" id="GO:0016874">
    <property type="term" value="F:ligase activity"/>
    <property type="evidence" value="ECO:0007669"/>
    <property type="project" value="UniProtKB-KW"/>
</dbReference>
<dbReference type="NCBIfam" id="NF003417">
    <property type="entry name" value="PRK04813.1"/>
    <property type="match status" value="3"/>
</dbReference>
<dbReference type="InterPro" id="IPR010071">
    <property type="entry name" value="AA_adenyl_dom"/>
</dbReference>
<dbReference type="CDD" id="cd19545">
    <property type="entry name" value="FUM14_C_NRPS-like"/>
    <property type="match status" value="1"/>
</dbReference>
<dbReference type="Gene3D" id="1.10.1200.10">
    <property type="entry name" value="ACP-like"/>
    <property type="match status" value="3"/>
</dbReference>
<sequence>MKTPYLEGEFGLPAKKCLFPTRNDGNTPDDEKANWGRTKLCTCTLEAVGILPSSSCKASCPNQGQEPNWSPKAQQKDPLCFLATVWALILREYAEVDIVQIGVCQTAAPFTAGSAAKQNMKLFSSAPSRIESVSELFYLEGWSVSSVSPSHYQYFNTGVAIYQDEHGKSGRDADENWIAGGLGEVREGEEEKVGLKVLSQHQCAIILALDLENCEWSLEYNTSVMSSGQADHMASLLVEVVTTVALKGTSMTKLSQMAITSSAQQKTIKEWNGQVLTQPSAPTIHQIIHNLSDSQGDHPALLAADGKLTYAELDVISSRLARHLRTLGVSAGTLIPVCFNKSLWAVVTMLAINKAGAAFVTLDASQPLSRLRLIVKQLNGPPLGLTSPQNQELMGQVITPTLAVDAQAILTLAKKKGDAEGKCYSDWPIDPTAPSYCFFTSGSTGEPKGCFVDHAALASVQTHCKALHLNPTSRVLQFASFSFGVSLIEIWCTLAAGGTVCMPSDSDRVSRLTDSIESMEINWAFVTPTVLGTIDPDAVPGLQRIMVAGEPLKKAQISLWAKRTRLFQAYGFTEWAGVCCVSPQIHSIADIGIIGAPANARCWLIEPGNPHRIAPIGAVAEICVEGPSLAQGYLQNPEKTALSFLKAPAWRQNELLVGVGELPYGGDVRCYRTGDLAYYDSNGLLRYVSRQDRQVKVRGQRIDLAEPEFHVAQASPRFRNAVIDAIVPADGNGVATLVAFVDTPSSHTTPIISNDRNAFYAMPDQEFVATAQQVIKALEERLPDVMIPRLFLQIQSMPLTVTGKIDRRQLRQEAEKLRLEQLLAWTGVAIAALRLPQTVHELLIHQLVVELLNLTPTQVGMEHNFFALGGDSVKAMKMVSWARAAGVELTATHIFAASTLGDLALRAAELGQATPSETNPNEPFVLLDAQSKPELIASAASVCGVEAAQIENMYPCTPLQEGMVALSVSKPGAYIARFIHKLEPHVDIGSLRRAWETVVQASPILRTRMVTDPDGSRMFQVVLRESFQWDDTNSDVEIDWDMYLKPQPTDTLLLGAPLVHAGILAGSDSAPFESDPSASYFVVMMHHCICDRWASGLMIDLLEKAYDGDCLVNNSMAPFIQYLSSQLASPKSEQYWKSQFQDLAAEVFPSLPSPAYTPVPSASIHLSIPCQRDAPGGYTMSNVIRLAWAVVISHYTSSPDVAFGVTVSGRAAPVADIEKMVAPIIATAPLRVRLSPEDTIIAALEAIQNQSSEMVAFEQFGLQRIRKVSQEAEDGCGFQSQLIVQPSWADENRPLLNTLEAGSSVVGGFASWALSVICSLTDSRKVDVTMEFDPNVISVTGVERISQHFKQTLQFLLTEPSLAIGKVPCISSMDMQQLHQWSGPTSSPRGHYECVHNIIQRRCIEQPTANAVWAWDGKLTYSELDQLSTSLAAQLTNTCAVEAEVIVPIYMEKSLWTTVAIMAIIKAGGAFALLDSSQPQERLKAICRRVKARSIVTSPSKVELARTLVAVAVVVAEDESKSWPPAATFTPTVVAQPISALYIAFTSGSTGTPKGVIIDHRAFCSSALALNTATEVTSQSRLLQFAGYSFDGSIMETLSVLMAGGCLCVPSNFEARNELGAAARKFRLTHAHLTPSLARQILPNDPDFTRILVSVGEPLTPSDVAGWAGNNPKCRVMNGYGPAECAVSTTIQPCINTGSNPQNIGFPLTGVCCFVVHPESHGMLLPIGAVGELLVEGPTVARGYLDDPAQTERAFISSPPSWLRIMRPEGPYGLLYKTGDLVRYNSDGSLQYVGRRDAQVKLRGQRIELGEVENHIRQSWLDIDQVAVEMVTFEISSSSNTQSLVAFVVLADVAANSTNGAGDDTIVLINPPSPIFKAHVAVTRLKLQSRMPLYMVPEIFLPVNYLPHNISGKLDRRRLRDLAEGCSPQQLALYRVDSEKGSARAPTSDAERTLHEVWARVLNRPSDEFGVDDNFYHLGGDSITAMQIVAQARFKGLRITLDEIMRHKTISQIILHYASVASCGEQHDEEEELDTFFDLSPIQQMFLDEQPDGTGVNRFNQTFLLHLTQLMSLDTLRVALDTLHSRHSMLRARFARLPDDGRWVQKILAPGPGGTHYHCASHQMDSRAEISAVTAATTRLINVESGPLTAVNLIDITDDGSQHIFLAIHHLVVDLVSWRIILADLNALLAGETLAQVTDSISFQTWCRRQAQFAQHSLSPKAALPLALPEHYYEDSREFWFNPADQSNSMGDTKTQSFTVDQKTTQSLFKGAQVAYDCQPVEILHAGLLYSFLEAFPARSAPIIFNEGHGREPWEATINLAQTVGWFTTAWPVVMADTLEMDRHNFHHILRLVKDARRAVPRKGWAYFTSRYLSPDGQRAFRQGYPMEIIFNYAGEFQQLEHANGLFATESHEDQGALDAGDDIQRFGIFEIGASVQNGSLRVQLVYPRQIQQANLIDKWVKAYQAILEVAGSQLQIASQKKNHTRYTLSDFPLLPSLTYPQLQELVLTTLPNMGISMEDVEELYPCSPSQHGMLIAQAKSAHSYNASVTWKIQSANDGKRRAADPQRLYAACSQVIQRHAALRTVFIDSPRSGSYMEQLVLRHVPTEAVVSHTTLSGSNPSLPAALSEGWPKGQLMHRMNLCQWKHNGEEEVMIRLDMSHTIMDRTTVQIIERDLCLAYEGKLSPSRGPLFSDYVSYIERQDGEADSSYWQHYLQDVEPCLFPSISREDNNSSQKWGQASRTFHYGSMGESTIEEFCRRHNVTMWNLAGLAWALVLRSFTNSDHVCFGYVKSGRDLPIDGIEDAVGAIFNPLTCRVSFAGELTVQDSISQLQKEYLDSLRHQCFPLSNVHRLAGIVDGSLFNTSVGVQSGQILQEGARALDFTTLAMEDGAEDDLIISLIPDGDNTTVDLRFKTCVLSQQQAHSVVATFERAIQSILTAENDSPITALEILSEHDLDQIWARNQSLPTRVESSVHQIIHKRFMEYPESEAICDTNGSLTYRELDDLASRLAQHLIFKCGGMAPNEVVPICMEKSRWTPVAMLGVLKAGGTLLLLDTSYPQQRRMEICSEVQARIVVSSSTHASISNELASTVVLVGPDHCAWNEDSQIDPNSKKIGLPIVQPEHALYVVFTSGSTGKPKGVVIDHGSYCTGALGHIGFANLTRHSRVTQFCSYAFDMSMVEQLSVLMAGGCICVISDEQRKNNFGEVASTLNANTAILVPSVARLFRTEDLPTIKSIMLAGECMTQTDVSFWAPHVHLINGYGPAECSALSVVQPSISATSDPRNIGYPVGCVLWVADRNDHHKLVPQGAIGELLIEGPIVGRGYINQPERTAKAFIEPPAWLQALRPQTNSARLYKTGDLVRSNADGSLLVLGRKDRQVKVRGQRLELAEVEVHVHRSFDGVARDVVTQIIVPAGSTKSQLVAMVLLQEDNHHAAGSKENDSQILGAPSDTFAAQLAAAEIRLRQQVPDFMVPAIFLPVANMPRTQSGKVDQNRLRNLIASMPLDKLHAYRASSSLSSSLTGDQLSTNAERELANIWATVLDIPVETISASDNFFFRGGHSIDAMKASALGRAAGMSFGVADIFDHPVLSELASVAVPKGSTESKSWESFSLSPIKDPQALHRELCAKNVIPVTSTLEDLLPGTQAQHLFIKRGTFHSYNWSIKGRSLNMDRLRATCQTLVDRHSILRTSFVEHDGRPIQLVLANLDVQVREIRCWPEEDPLEVCKALWDGKDLPTLNVLGGSLPVRFTLVSRPGDEHVVLTIQISHSQWDGVSIPKLFSDFAAIYNQTSLPPTSGFAHYLYHRVSSAREDLQQDPTFQFWRNYLDGANMAVPFAPRVLTLCAEPPAAAQSGQTLWTFKGITPPTLPSGVTMATLVKAATAFFLSRHLGSRDIVFGHTVNGRNLPMDNIESLLGCTLNFVPLRITFPEDRTEWTVMDLLHHAQTQYTRALSHEHVELRDIFLYSTNWPAETVLSLIVQHQNIDLSFSLPLQGSSVGGDGEDDGFLDVQYSKFASFDPLDEVWIFTEPHADRLEVQVCANSRVLGQEQATELANHISAIIDKFSADPTARLFDIIF</sequence>
<comment type="caution">
    <text evidence="5">The sequence shown here is derived from an EMBL/GenBank/DDBJ whole genome shotgun (WGS) entry which is preliminary data.</text>
</comment>
<evidence type="ECO:0000256" key="3">
    <source>
        <dbReference type="ARBA" id="ARBA00022598"/>
    </source>
</evidence>
<dbReference type="SUPFAM" id="SSF52777">
    <property type="entry name" value="CoA-dependent acyltransferases"/>
    <property type="match status" value="8"/>
</dbReference>
<dbReference type="SUPFAM" id="SSF47336">
    <property type="entry name" value="ACP-like"/>
    <property type="match status" value="3"/>
</dbReference>
<dbReference type="SMART" id="SM00823">
    <property type="entry name" value="PKS_PP"/>
    <property type="match status" value="2"/>
</dbReference>
<feature type="domain" description="Carrier" evidence="4">
    <location>
        <begin position="3526"/>
        <end position="3602"/>
    </location>
</feature>
<dbReference type="InterPro" id="IPR000873">
    <property type="entry name" value="AMP-dep_synth/lig_dom"/>
</dbReference>
<dbReference type="NCBIfam" id="TIGR01733">
    <property type="entry name" value="AA-adenyl-dom"/>
    <property type="match status" value="2"/>
</dbReference>
<dbReference type="GO" id="GO:0031177">
    <property type="term" value="F:phosphopantetheine binding"/>
    <property type="evidence" value="ECO:0007669"/>
    <property type="project" value="InterPro"/>
</dbReference>
<dbReference type="Gene3D" id="3.30.559.30">
    <property type="entry name" value="Nonribosomal peptide synthetase, condensation domain"/>
    <property type="match status" value="4"/>
</dbReference>
<dbReference type="InterPro" id="IPR020845">
    <property type="entry name" value="AMP-binding_CS"/>
</dbReference>
<dbReference type="Proteomes" id="UP001227192">
    <property type="component" value="Unassembled WGS sequence"/>
</dbReference>
<dbReference type="PANTHER" id="PTHR45527">
    <property type="entry name" value="NONRIBOSOMAL PEPTIDE SYNTHETASE"/>
    <property type="match status" value="1"/>
</dbReference>
<dbReference type="FunFam" id="3.30.559.30:FF:000003">
    <property type="entry name" value="Nonribosomal peptide synthase SidD"/>
    <property type="match status" value="1"/>
</dbReference>
<keyword evidence="1" id="KW-0596">Phosphopantetheine</keyword>
<dbReference type="Pfam" id="PF00668">
    <property type="entry name" value="Condensation"/>
    <property type="match status" value="4"/>
</dbReference>
<evidence type="ECO:0000313" key="6">
    <source>
        <dbReference type="Proteomes" id="UP001227192"/>
    </source>
</evidence>
<organism evidence="5 6">
    <name type="scientific">Penicillium thymicola</name>
    <dbReference type="NCBI Taxonomy" id="293382"/>
    <lineage>
        <taxon>Eukaryota</taxon>
        <taxon>Fungi</taxon>
        <taxon>Dikarya</taxon>
        <taxon>Ascomycota</taxon>
        <taxon>Pezizomycotina</taxon>
        <taxon>Eurotiomycetes</taxon>
        <taxon>Eurotiomycetidae</taxon>
        <taxon>Eurotiales</taxon>
        <taxon>Aspergillaceae</taxon>
        <taxon>Penicillium</taxon>
    </lineage>
</organism>
<gene>
    <name evidence="5" type="ORF">VN97_g2382</name>
</gene>
<dbReference type="InterPro" id="IPR001242">
    <property type="entry name" value="Condensation_dom"/>
</dbReference>
<evidence type="ECO:0000313" key="5">
    <source>
        <dbReference type="EMBL" id="KAJ9490831.1"/>
    </source>
</evidence>
<dbReference type="InterPro" id="IPR020806">
    <property type="entry name" value="PKS_PP-bd"/>
</dbReference>
<proteinExistence type="predicted"/>
<dbReference type="InterPro" id="IPR036736">
    <property type="entry name" value="ACP-like_sf"/>
</dbReference>
<dbReference type="EMBL" id="LACB01000046">
    <property type="protein sequence ID" value="KAJ9490831.1"/>
    <property type="molecule type" value="Genomic_DNA"/>
</dbReference>
<accession>A0AAI9TP49</accession>
<dbReference type="PANTHER" id="PTHR45527:SF1">
    <property type="entry name" value="FATTY ACID SYNTHASE"/>
    <property type="match status" value="1"/>
</dbReference>
<dbReference type="InterPro" id="IPR042099">
    <property type="entry name" value="ANL_N_sf"/>
</dbReference>
<dbReference type="InterPro" id="IPR009081">
    <property type="entry name" value="PP-bd_ACP"/>
</dbReference>
<dbReference type="FunFam" id="3.40.50.12780:FF:000014">
    <property type="entry name" value="Nonribosomal peptide synthetase 1"/>
    <property type="match status" value="2"/>
</dbReference>
<dbReference type="Pfam" id="PF00501">
    <property type="entry name" value="AMP-binding"/>
    <property type="match status" value="3"/>
</dbReference>
<evidence type="ECO:0000259" key="4">
    <source>
        <dbReference type="PROSITE" id="PS50075"/>
    </source>
</evidence>
<evidence type="ECO:0000256" key="1">
    <source>
        <dbReference type="ARBA" id="ARBA00022450"/>
    </source>
</evidence>
<dbReference type="CDD" id="cd05918">
    <property type="entry name" value="A_NRPS_SidN3_like"/>
    <property type="match status" value="3"/>
</dbReference>
<dbReference type="Gene3D" id="3.30.300.30">
    <property type="match status" value="3"/>
</dbReference>
<dbReference type="GO" id="GO:0044550">
    <property type="term" value="P:secondary metabolite biosynthetic process"/>
    <property type="evidence" value="ECO:0007669"/>
    <property type="project" value="TreeGrafter"/>
</dbReference>
<feature type="domain" description="Carrier" evidence="4">
    <location>
        <begin position="1945"/>
        <end position="2021"/>
    </location>
</feature>
<dbReference type="PROSITE" id="PS00455">
    <property type="entry name" value="AMP_BINDING"/>
    <property type="match status" value="2"/>
</dbReference>
<reference evidence="5" key="2">
    <citation type="journal article" date="2016" name="Fungal Biol.">
        <title>Ochratoxin A production by Penicillium thymicola.</title>
        <authorList>
            <person name="Nguyen H.D.T."/>
            <person name="McMullin D.R."/>
            <person name="Ponomareva E."/>
            <person name="Riley R."/>
            <person name="Pomraning K.R."/>
            <person name="Baker S.E."/>
            <person name="Seifert K.A."/>
        </authorList>
    </citation>
    <scope>NUCLEOTIDE SEQUENCE</scope>
    <source>
        <strain evidence="5">DAOM 180753</strain>
    </source>
</reference>
<dbReference type="InterPro" id="IPR045851">
    <property type="entry name" value="AMP-bd_C_sf"/>
</dbReference>
<dbReference type="PROSITE" id="PS00012">
    <property type="entry name" value="PHOSPHOPANTETHEINE"/>
    <property type="match status" value="2"/>
</dbReference>
<dbReference type="InterPro" id="IPR023213">
    <property type="entry name" value="CAT-like_dom_sf"/>
</dbReference>
<dbReference type="SUPFAM" id="SSF56801">
    <property type="entry name" value="Acetyl-CoA synthetase-like"/>
    <property type="match status" value="3"/>
</dbReference>
<feature type="domain" description="Carrier" evidence="4">
    <location>
        <begin position="838"/>
        <end position="911"/>
    </location>
</feature>
<keyword evidence="6" id="KW-1185">Reference proteome</keyword>
<dbReference type="Pfam" id="PF00550">
    <property type="entry name" value="PP-binding"/>
    <property type="match status" value="3"/>
</dbReference>
<dbReference type="CDD" id="cd19536">
    <property type="entry name" value="DCL_NRPS-like"/>
    <property type="match status" value="1"/>
</dbReference>
<dbReference type="PROSITE" id="PS50075">
    <property type="entry name" value="CARRIER"/>
    <property type="match status" value="3"/>
</dbReference>
<dbReference type="Gene3D" id="3.30.559.10">
    <property type="entry name" value="Chloramphenicol acetyltransferase-like domain"/>
    <property type="match status" value="4"/>
</dbReference>
<dbReference type="CDD" id="cd19534">
    <property type="entry name" value="E_NRPS"/>
    <property type="match status" value="1"/>
</dbReference>
<dbReference type="FunFam" id="3.30.300.30:FF:000015">
    <property type="entry name" value="Nonribosomal peptide synthase SidD"/>
    <property type="match status" value="3"/>
</dbReference>
<dbReference type="CDD" id="cd19542">
    <property type="entry name" value="CT_NRPS-like"/>
    <property type="match status" value="1"/>
</dbReference>
<dbReference type="Gene3D" id="3.40.50.12780">
    <property type="entry name" value="N-terminal domain of ligase-like"/>
    <property type="match status" value="3"/>
</dbReference>
<dbReference type="InterPro" id="IPR006162">
    <property type="entry name" value="Ppantetheine_attach_site"/>
</dbReference>
<name>A0AAI9TP49_PENTH</name>
<dbReference type="GO" id="GO:0043041">
    <property type="term" value="P:amino acid activation for nonribosomal peptide biosynthetic process"/>
    <property type="evidence" value="ECO:0007669"/>
    <property type="project" value="TreeGrafter"/>
</dbReference>